<evidence type="ECO:0000259" key="10">
    <source>
        <dbReference type="Pfam" id="PF00924"/>
    </source>
</evidence>
<feature type="transmembrane region" description="Helical" evidence="8">
    <location>
        <begin position="569"/>
        <end position="593"/>
    </location>
</feature>
<evidence type="ECO:0000256" key="5">
    <source>
        <dbReference type="ARBA" id="ARBA00022989"/>
    </source>
</evidence>
<dbReference type="eggNOG" id="COG3264">
    <property type="taxonomic scope" value="Bacteria"/>
</dbReference>
<feature type="compositionally biased region" description="Low complexity" evidence="7">
    <location>
        <begin position="785"/>
        <end position="798"/>
    </location>
</feature>
<dbReference type="InterPro" id="IPR010920">
    <property type="entry name" value="LSM_dom_sf"/>
</dbReference>
<keyword evidence="3" id="KW-1003">Cell membrane</keyword>
<feature type="domain" description="DUF3772" evidence="11">
    <location>
        <begin position="139"/>
        <end position="201"/>
    </location>
</feature>
<evidence type="ECO:0000256" key="2">
    <source>
        <dbReference type="ARBA" id="ARBA00008017"/>
    </source>
</evidence>
<reference evidence="12 13" key="1">
    <citation type="submission" date="2011-06" db="EMBL/GenBank/DDBJ databases">
        <authorList>
            <person name="Bador J."/>
            <person name="Amoureux L."/>
            <person name="Neuwirth C."/>
        </authorList>
    </citation>
    <scope>NUCLEOTIDE SEQUENCE [LARGE SCALE GENOMIC DNA]</scope>
    <source>
        <strain evidence="12 13">AXX-A</strain>
    </source>
</reference>
<feature type="transmembrane region" description="Helical" evidence="8">
    <location>
        <begin position="436"/>
        <end position="457"/>
    </location>
</feature>
<feature type="transmembrane region" description="Helical" evidence="8">
    <location>
        <begin position="252"/>
        <end position="276"/>
    </location>
</feature>
<dbReference type="InterPro" id="IPR011066">
    <property type="entry name" value="MscS_channel_C_sf"/>
</dbReference>
<evidence type="ECO:0000256" key="1">
    <source>
        <dbReference type="ARBA" id="ARBA00004651"/>
    </source>
</evidence>
<evidence type="ECO:0000259" key="11">
    <source>
        <dbReference type="Pfam" id="PF12607"/>
    </source>
</evidence>
<feature type="transmembrane region" description="Helical" evidence="8">
    <location>
        <begin position="405"/>
        <end position="430"/>
    </location>
</feature>
<dbReference type="PANTHER" id="PTHR30347">
    <property type="entry name" value="POTASSIUM CHANNEL RELATED"/>
    <property type="match status" value="1"/>
</dbReference>
<dbReference type="EMBL" id="AFRQ01000024">
    <property type="protein sequence ID" value="EGP48012.1"/>
    <property type="molecule type" value="Genomic_DNA"/>
</dbReference>
<feature type="transmembrane region" description="Helical" evidence="8">
    <location>
        <begin position="331"/>
        <end position="348"/>
    </location>
</feature>
<dbReference type="Pfam" id="PF12607">
    <property type="entry name" value="DUF3772"/>
    <property type="match status" value="1"/>
</dbReference>
<evidence type="ECO:0000256" key="3">
    <source>
        <dbReference type="ARBA" id="ARBA00022475"/>
    </source>
</evidence>
<sequence>MIPNPQHPLLRALPRRRSFAALIAGLLLALCLAPAFAAAPSSPAETDAMLAGARKQLDDIRKRVPDETDDADLLKQRGDALDIQSKADATADALTPQLTSVTARLSELGAPPEGVKEAPDVAAQRMQLEKNSRALDAQIKLARLLSVDAAQTAEQISGLRRTQFQARLGERRDSFLSSQFWAEFREEFPGDLERLVALRDDLATAVGQTPKWGWLLLAAAAALAIALRVWIGRVLLRLTATRVPPGRLRRSFLAVALLTLAVATPGVIALLIHIGLDWNSQLSENTGALLANLVATVCFGGYVSGLGYALLSANRPSWRLPPISDKVAHRLRWLPGVLGVIVVMIWLAERLPVLLNASLTTTITLTGIVAVFVMVTMAVALSIGRRLRRKALREDGPPPPFWTSLLLTATGTVLVISLASLLAGYVAFGSFLTKQVLWVVIILASAYLLAVLIEDGFSTLLGTSHREDSEGPSLRDQAAVLLSGVGRVAVGLLAVILLLAPFGEGPMDLVQRFDQLRKGLAIGEAQIRPGAVLQALLVLGLSLLSVKMLKRWLSNRYLPTTELDPGMQLSAATLFGYAGFVLAVALSLSAAGIGLERVAWIASALSVGIGFGLQAVVQNFVSGLILLAERPVKVGDWVSLGGVEGDILRINVRATEIQMGDRSTVIVPNSEFVTKTVRNVTRSNPLGLVQIKLPLPLSTDAQRVRELILQAFADHDDVLDTPAPNVFLDGIDGGNLVFNAKGYVSSPRSAYGVRSALLFTLLQRLHDAGLEVSSPPTMLLASAPQAAALQQPGAAEGPAPRPRPPPRPEPAEPRSPHTIINPANRSRSGPAGPCADCAARAR</sequence>
<accession>F7SV92</accession>
<dbReference type="RefSeq" id="WP_006390635.1">
    <property type="nucleotide sequence ID" value="NZ_GL982453.1"/>
</dbReference>
<dbReference type="InterPro" id="IPR023408">
    <property type="entry name" value="MscS_beta-dom_sf"/>
</dbReference>
<dbReference type="Pfam" id="PF00924">
    <property type="entry name" value="MS_channel_2nd"/>
    <property type="match status" value="1"/>
</dbReference>
<evidence type="ECO:0000313" key="12">
    <source>
        <dbReference type="EMBL" id="EGP48012.1"/>
    </source>
</evidence>
<feature type="chain" id="PRO_5003368548" evidence="9">
    <location>
        <begin position="38"/>
        <end position="842"/>
    </location>
</feature>
<dbReference type="PATRIC" id="fig|1003200.3.peg.558"/>
<comment type="similarity">
    <text evidence="2">Belongs to the MscS (TC 1.A.23) family.</text>
</comment>
<feature type="compositionally biased region" description="Pro residues" evidence="7">
    <location>
        <begin position="799"/>
        <end position="808"/>
    </location>
</feature>
<dbReference type="Gene3D" id="3.30.70.100">
    <property type="match status" value="1"/>
</dbReference>
<feature type="signal peptide" evidence="9">
    <location>
        <begin position="1"/>
        <end position="37"/>
    </location>
</feature>
<proteinExistence type="inferred from homology"/>
<protein>
    <submittedName>
        <fullName evidence="12">Mechanosensitive ion channel family protein 4</fullName>
    </submittedName>
</protein>
<feature type="region of interest" description="Disordered" evidence="7">
    <location>
        <begin position="785"/>
        <end position="842"/>
    </location>
</feature>
<dbReference type="PANTHER" id="PTHR30347:SF9">
    <property type="entry name" value="MINICONDUCTANCE MECHANOSENSITIVE CHANNEL MSCM"/>
    <property type="match status" value="1"/>
</dbReference>
<keyword evidence="5 8" id="KW-1133">Transmembrane helix</keyword>
<dbReference type="Proteomes" id="UP000004853">
    <property type="component" value="Unassembled WGS sequence"/>
</dbReference>
<organism evidence="12 13">
    <name type="scientific">Achromobacter insuavis AXX-A</name>
    <dbReference type="NCBI Taxonomy" id="1003200"/>
    <lineage>
        <taxon>Bacteria</taxon>
        <taxon>Pseudomonadati</taxon>
        <taxon>Pseudomonadota</taxon>
        <taxon>Betaproteobacteria</taxon>
        <taxon>Burkholderiales</taxon>
        <taxon>Alcaligenaceae</taxon>
        <taxon>Achromobacter</taxon>
    </lineage>
</organism>
<dbReference type="GO" id="GO:0005886">
    <property type="term" value="C:plasma membrane"/>
    <property type="evidence" value="ECO:0007669"/>
    <property type="project" value="UniProtKB-SubCell"/>
</dbReference>
<dbReference type="AlphaFoldDB" id="F7SV92"/>
<name>F7SV92_9BURK</name>
<dbReference type="HOGENOM" id="CLU_011796_1_0_4"/>
<dbReference type="InterPro" id="IPR022249">
    <property type="entry name" value="DUF3772"/>
</dbReference>
<evidence type="ECO:0000256" key="9">
    <source>
        <dbReference type="SAM" id="SignalP"/>
    </source>
</evidence>
<gene>
    <name evidence="12" type="ORF">AXXA_02922</name>
</gene>
<dbReference type="GO" id="GO:0008381">
    <property type="term" value="F:mechanosensitive monoatomic ion channel activity"/>
    <property type="evidence" value="ECO:0007669"/>
    <property type="project" value="UniProtKB-ARBA"/>
</dbReference>
<dbReference type="SUPFAM" id="SSF82689">
    <property type="entry name" value="Mechanosensitive channel protein MscS (YggB), C-terminal domain"/>
    <property type="match status" value="1"/>
</dbReference>
<feature type="transmembrane region" description="Helical" evidence="8">
    <location>
        <begin position="599"/>
        <end position="627"/>
    </location>
</feature>
<evidence type="ECO:0000256" key="8">
    <source>
        <dbReference type="SAM" id="Phobius"/>
    </source>
</evidence>
<evidence type="ECO:0000313" key="13">
    <source>
        <dbReference type="Proteomes" id="UP000004853"/>
    </source>
</evidence>
<evidence type="ECO:0000256" key="6">
    <source>
        <dbReference type="ARBA" id="ARBA00023136"/>
    </source>
</evidence>
<feature type="transmembrane region" description="Helical" evidence="8">
    <location>
        <begin position="478"/>
        <end position="500"/>
    </location>
</feature>
<evidence type="ECO:0000256" key="4">
    <source>
        <dbReference type="ARBA" id="ARBA00022692"/>
    </source>
</evidence>
<dbReference type="SUPFAM" id="SSF50182">
    <property type="entry name" value="Sm-like ribonucleoproteins"/>
    <property type="match status" value="1"/>
</dbReference>
<keyword evidence="4 8" id="KW-0812">Transmembrane</keyword>
<keyword evidence="9" id="KW-0732">Signal</keyword>
<feature type="transmembrane region" description="Helical" evidence="8">
    <location>
        <begin position="288"/>
        <end position="311"/>
    </location>
</feature>
<comment type="subcellular location">
    <subcellularLocation>
        <location evidence="1">Cell membrane</location>
        <topology evidence="1">Multi-pass membrane protein</topology>
    </subcellularLocation>
</comment>
<feature type="transmembrane region" description="Helical" evidence="8">
    <location>
        <begin position="212"/>
        <end position="231"/>
    </location>
</feature>
<evidence type="ECO:0000256" key="7">
    <source>
        <dbReference type="SAM" id="MobiDB-lite"/>
    </source>
</evidence>
<dbReference type="InterPro" id="IPR011014">
    <property type="entry name" value="MscS_channel_TM-2"/>
</dbReference>
<dbReference type="OrthoDB" id="9799209at2"/>
<dbReference type="SUPFAM" id="SSF82861">
    <property type="entry name" value="Mechanosensitive channel protein MscS (YggB), transmembrane region"/>
    <property type="match status" value="1"/>
</dbReference>
<dbReference type="Gene3D" id="1.10.287.1260">
    <property type="match status" value="1"/>
</dbReference>
<feature type="transmembrane region" description="Helical" evidence="8">
    <location>
        <begin position="360"/>
        <end position="384"/>
    </location>
</feature>
<dbReference type="Gene3D" id="2.30.30.60">
    <property type="match status" value="1"/>
</dbReference>
<dbReference type="InterPro" id="IPR006685">
    <property type="entry name" value="MscS_channel_2nd"/>
</dbReference>
<feature type="domain" description="Mechanosensitive ion channel MscS" evidence="10">
    <location>
        <begin position="616"/>
        <end position="682"/>
    </location>
</feature>
<keyword evidence="6 8" id="KW-0472">Membrane</keyword>
<comment type="caution">
    <text evidence="12">The sequence shown here is derived from an EMBL/GenBank/DDBJ whole genome shotgun (WGS) entry which is preliminary data.</text>
</comment>
<dbReference type="InterPro" id="IPR052702">
    <property type="entry name" value="MscS-like_channel"/>
</dbReference>